<name>A0A7X1B2G5_9BACT</name>
<gene>
    <name evidence="1" type="ORF">H5P30_21785</name>
</gene>
<proteinExistence type="predicted"/>
<dbReference type="EMBL" id="JACHVA010000143">
    <property type="protein sequence ID" value="MBC2604421.1"/>
    <property type="molecule type" value="Genomic_DNA"/>
</dbReference>
<comment type="caution">
    <text evidence="1">The sequence shown here is derived from an EMBL/GenBank/DDBJ whole genome shotgun (WGS) entry which is preliminary data.</text>
</comment>
<evidence type="ECO:0000313" key="1">
    <source>
        <dbReference type="EMBL" id="MBC2604421.1"/>
    </source>
</evidence>
<dbReference type="RefSeq" id="WP_185695030.1">
    <property type="nucleotide sequence ID" value="NZ_JACHVA010000143.1"/>
</dbReference>
<organism evidence="1 2">
    <name type="scientific">Puniceicoccus vermicola</name>
    <dbReference type="NCBI Taxonomy" id="388746"/>
    <lineage>
        <taxon>Bacteria</taxon>
        <taxon>Pseudomonadati</taxon>
        <taxon>Verrucomicrobiota</taxon>
        <taxon>Opitutia</taxon>
        <taxon>Puniceicoccales</taxon>
        <taxon>Puniceicoccaceae</taxon>
        <taxon>Puniceicoccus</taxon>
    </lineage>
</organism>
<protein>
    <submittedName>
        <fullName evidence="1">Uncharacterized protein</fullName>
    </submittedName>
</protein>
<dbReference type="Proteomes" id="UP000525652">
    <property type="component" value="Unassembled WGS sequence"/>
</dbReference>
<dbReference type="AlphaFoldDB" id="A0A7X1B2G5"/>
<sequence>MIFPVIMVAGSSCGFFVAGSSAQSSFEGTVLDQESPDIRLILLTEQSYTLNLYYSDEPLSAEGQAGTTVRPQGPIVVGGRGLSQAIPLSGSVLFLWAKDVGTQSGFRMVAKVTLESENVDQVVLLLPENGKLRGYPIDASEENFKGGATLFFNTLDVPIAARFNDDVSVVYPFKPLIVEAPEYEGKSWYGLRMYEPVEGGGAKIFCSGRWPFQSHVRVYNFIYRNSTSGRIDYRAINEFR</sequence>
<keyword evidence="2" id="KW-1185">Reference proteome</keyword>
<evidence type="ECO:0000313" key="2">
    <source>
        <dbReference type="Proteomes" id="UP000525652"/>
    </source>
</evidence>
<accession>A0A7X1B2G5</accession>
<reference evidence="1 2" key="1">
    <citation type="submission" date="2020-07" db="EMBL/GenBank/DDBJ databases">
        <authorList>
            <person name="Feng X."/>
        </authorList>
    </citation>
    <scope>NUCLEOTIDE SEQUENCE [LARGE SCALE GENOMIC DNA]</scope>
    <source>
        <strain evidence="1 2">JCM14086</strain>
    </source>
</reference>